<accession>A0AC58UNK1</accession>
<sequence length="149" mass="17031">MTTYKTHRSHSPTRLNTIPFAYLQEQQQNKEFDIIAVVVNCRSIKYAGANSNKCREIIVMDTGMNPFILMLWEDFADVDGSTLAAQVAEYPVIVAKRITRTTYGGWKASKLVKLDGLAYAIRRRTTMFSCLPKKWDMLSRLLVQNFSIS</sequence>
<dbReference type="RefSeq" id="XP_075111066.1">
    <property type="nucleotide sequence ID" value="XM_075254965.1"/>
</dbReference>
<name>A0AC58UNK1_TOBAC</name>
<gene>
    <name evidence="2" type="primary">LOC107772882</name>
</gene>
<proteinExistence type="predicted"/>
<keyword evidence="1" id="KW-1185">Reference proteome</keyword>
<reference evidence="2" key="2">
    <citation type="submission" date="2025-08" db="UniProtKB">
        <authorList>
            <consortium name="RefSeq"/>
        </authorList>
    </citation>
    <scope>IDENTIFICATION</scope>
    <source>
        <tissue evidence="2">Leaf</tissue>
    </source>
</reference>
<organism evidence="1 2">
    <name type="scientific">Nicotiana tabacum</name>
    <name type="common">Common tobacco</name>
    <dbReference type="NCBI Taxonomy" id="4097"/>
    <lineage>
        <taxon>Eukaryota</taxon>
        <taxon>Viridiplantae</taxon>
        <taxon>Streptophyta</taxon>
        <taxon>Embryophyta</taxon>
        <taxon>Tracheophyta</taxon>
        <taxon>Spermatophyta</taxon>
        <taxon>Magnoliopsida</taxon>
        <taxon>eudicotyledons</taxon>
        <taxon>Gunneridae</taxon>
        <taxon>Pentapetalae</taxon>
        <taxon>asterids</taxon>
        <taxon>lamiids</taxon>
        <taxon>Solanales</taxon>
        <taxon>Solanaceae</taxon>
        <taxon>Nicotianoideae</taxon>
        <taxon>Nicotianeae</taxon>
        <taxon>Nicotiana</taxon>
    </lineage>
</organism>
<evidence type="ECO:0000313" key="1">
    <source>
        <dbReference type="Proteomes" id="UP000790787"/>
    </source>
</evidence>
<dbReference type="Proteomes" id="UP000790787">
    <property type="component" value="Chromosome 6"/>
</dbReference>
<evidence type="ECO:0000313" key="2">
    <source>
        <dbReference type="RefSeq" id="XP_075111066.1"/>
    </source>
</evidence>
<protein>
    <submittedName>
        <fullName evidence="2">Uncharacterized protein LOC107772882 isoform X2</fullName>
    </submittedName>
</protein>
<reference evidence="1" key="1">
    <citation type="journal article" date="2014" name="Nat. Commun.">
        <title>The tobacco genome sequence and its comparison with those of tomato and potato.</title>
        <authorList>
            <person name="Sierro N."/>
            <person name="Battey J.N."/>
            <person name="Ouadi S."/>
            <person name="Bakaher N."/>
            <person name="Bovet L."/>
            <person name="Willig A."/>
            <person name="Goepfert S."/>
            <person name="Peitsch M.C."/>
            <person name="Ivanov N.V."/>
        </authorList>
    </citation>
    <scope>NUCLEOTIDE SEQUENCE [LARGE SCALE GENOMIC DNA]</scope>
</reference>